<dbReference type="InterPro" id="IPR020946">
    <property type="entry name" value="Flavin_mOase-like"/>
</dbReference>
<name>A0ABP0KIY7_9DINO</name>
<dbReference type="Gene3D" id="3.50.50.60">
    <property type="entry name" value="FAD/NAD(P)-binding domain"/>
    <property type="match status" value="1"/>
</dbReference>
<keyword evidence="2" id="KW-1185">Reference proteome</keyword>
<dbReference type="GO" id="GO:0004497">
    <property type="term" value="F:monooxygenase activity"/>
    <property type="evidence" value="ECO:0007669"/>
    <property type="project" value="UniProtKB-KW"/>
</dbReference>
<dbReference type="PIRSF" id="PIRSF000332">
    <property type="entry name" value="FMO"/>
    <property type="match status" value="1"/>
</dbReference>
<keyword evidence="1" id="KW-0503">Monooxygenase</keyword>
<proteinExistence type="predicted"/>
<dbReference type="EMBL" id="CAXAMM010011603">
    <property type="protein sequence ID" value="CAK9026601.1"/>
    <property type="molecule type" value="Genomic_DNA"/>
</dbReference>
<evidence type="ECO:0000313" key="2">
    <source>
        <dbReference type="Proteomes" id="UP001642464"/>
    </source>
</evidence>
<reference evidence="1 2" key="1">
    <citation type="submission" date="2024-02" db="EMBL/GenBank/DDBJ databases">
        <authorList>
            <person name="Chen Y."/>
            <person name="Shah S."/>
            <person name="Dougan E. K."/>
            <person name="Thang M."/>
            <person name="Chan C."/>
        </authorList>
    </citation>
    <scope>NUCLEOTIDE SEQUENCE [LARGE SCALE GENOMIC DNA]</scope>
</reference>
<dbReference type="Pfam" id="PF00743">
    <property type="entry name" value="FMO-like"/>
    <property type="match status" value="1"/>
</dbReference>
<sequence>MVEAEPRSIAIVGGGVAGLQALHSLLQLPRVEKIVLFEKSDTIGGVWRENYFGYGAQVKRDQYSFPELGPAGLDLYPTGAQLKAHCHAYCETFGLWPYIRLSTDVQHLTRRAGPSGFRVAWKRASDAESEEEDFDFVVMAVGNFSKPFIPELNHSHFMGRILHSSELVDPEMLQNHHVVVVGYGKSALDCFILASKFASSATLVARRPAWILPQRFLGIPLEYLASTRWFAHVVFPPYYNASRLRRWIGVFLWPLQALLWWILVPILWFHFRLPRAMWPSHSLAWQLWHGHSVSICDPAPLKEALRRGARMLRGQLLGLTGTGCIIGTESAASSGGEAPVLLTADVVVFATGYQESWSKLFDEETLKALDPHGEGPELYKLILPDLPGLAFLGRILTTCDIVTSFVQAQWLQALLAHQIPRPAPAVRQPTQKSYREWRRSFAPVVGHTMVAVPRVFDYLDELMDDLQVWPSGRDRFLGLFQPLTAQTLLAAMARARATASPVQGRRVVPVA</sequence>
<gene>
    <name evidence="1" type="ORF">SCF082_LOCUS17573</name>
</gene>
<dbReference type="PRINTS" id="PR00370">
    <property type="entry name" value="FMOXYGENASE"/>
</dbReference>
<dbReference type="Proteomes" id="UP001642464">
    <property type="component" value="Unassembled WGS sequence"/>
</dbReference>
<organism evidence="1 2">
    <name type="scientific">Durusdinium trenchii</name>
    <dbReference type="NCBI Taxonomy" id="1381693"/>
    <lineage>
        <taxon>Eukaryota</taxon>
        <taxon>Sar</taxon>
        <taxon>Alveolata</taxon>
        <taxon>Dinophyceae</taxon>
        <taxon>Suessiales</taxon>
        <taxon>Symbiodiniaceae</taxon>
        <taxon>Durusdinium</taxon>
    </lineage>
</organism>
<dbReference type="InterPro" id="IPR000960">
    <property type="entry name" value="Flavin_mOase"/>
</dbReference>
<accession>A0ABP0KIY7</accession>
<comment type="caution">
    <text evidence="1">The sequence shown here is derived from an EMBL/GenBank/DDBJ whole genome shotgun (WGS) entry which is preliminary data.</text>
</comment>
<protein>
    <submittedName>
        <fullName evidence="1">Flavin-containing monooxygenase 5 (FMO 5) (Dimethylaniline monooxygenase [N-oxide-forming] 5) (Dimethylaniline oxidase 5) (Hepatic flavin-containing monooxygenase 5) (NAPDH oxidase)</fullName>
    </submittedName>
</protein>
<evidence type="ECO:0000313" key="1">
    <source>
        <dbReference type="EMBL" id="CAK9026601.1"/>
    </source>
</evidence>
<dbReference type="PANTHER" id="PTHR23023">
    <property type="entry name" value="DIMETHYLANILINE MONOOXYGENASE"/>
    <property type="match status" value="1"/>
</dbReference>
<dbReference type="InterPro" id="IPR050346">
    <property type="entry name" value="FMO-like"/>
</dbReference>
<dbReference type="InterPro" id="IPR036188">
    <property type="entry name" value="FAD/NAD-bd_sf"/>
</dbReference>
<keyword evidence="1" id="KW-0560">Oxidoreductase</keyword>
<dbReference type="SUPFAM" id="SSF51905">
    <property type="entry name" value="FAD/NAD(P)-binding domain"/>
    <property type="match status" value="1"/>
</dbReference>